<dbReference type="GO" id="GO:0061630">
    <property type="term" value="F:ubiquitin protein ligase activity"/>
    <property type="evidence" value="ECO:0007669"/>
    <property type="project" value="InterPro"/>
</dbReference>
<dbReference type="GeneID" id="136810731"/>
<evidence type="ECO:0000256" key="2">
    <source>
        <dbReference type="ARBA" id="ARBA00022771"/>
    </source>
</evidence>
<accession>A0A7M5UN39</accession>
<dbReference type="InterPro" id="IPR036047">
    <property type="entry name" value="F-box-like_dom_sf"/>
</dbReference>
<evidence type="ECO:0000259" key="6">
    <source>
        <dbReference type="Pfam" id="PF15966"/>
    </source>
</evidence>
<dbReference type="GO" id="GO:0008270">
    <property type="term" value="F:zinc ion binding"/>
    <property type="evidence" value="ECO:0007669"/>
    <property type="project" value="UniProtKB-KW"/>
</dbReference>
<evidence type="ECO:0000313" key="8">
    <source>
        <dbReference type="Proteomes" id="UP000594262"/>
    </source>
</evidence>
<dbReference type="Gene3D" id="3.30.40.10">
    <property type="entry name" value="Zinc/RING finger domain, C3HC4 (zinc finger)"/>
    <property type="match status" value="1"/>
</dbReference>
<dbReference type="AlphaFoldDB" id="A0A7M5UN39"/>
<dbReference type="RefSeq" id="XP_066923433.1">
    <property type="nucleotide sequence ID" value="XM_067067332.1"/>
</dbReference>
<name>A0A7M5UN39_9CNID</name>
<keyword evidence="4" id="KW-0862">Zinc</keyword>
<dbReference type="Proteomes" id="UP000594262">
    <property type="component" value="Unplaced"/>
</dbReference>
<feature type="domain" description="TRAF-type" evidence="5">
    <location>
        <begin position="20"/>
        <end position="107"/>
    </location>
</feature>
<evidence type="ECO:0000256" key="3">
    <source>
        <dbReference type="ARBA" id="ARBA00022786"/>
    </source>
</evidence>
<feature type="domain" description="F-box" evidence="6">
    <location>
        <begin position="388"/>
        <end position="501"/>
    </location>
</feature>
<evidence type="ECO:0000259" key="5">
    <source>
        <dbReference type="Pfam" id="PF15965"/>
    </source>
</evidence>
<reference evidence="7" key="1">
    <citation type="submission" date="2021-01" db="UniProtKB">
        <authorList>
            <consortium name="EnsemblMetazoa"/>
        </authorList>
    </citation>
    <scope>IDENTIFICATION</scope>
</reference>
<keyword evidence="8" id="KW-1185">Reference proteome</keyword>
<dbReference type="InterPro" id="IPR013083">
    <property type="entry name" value="Znf_RING/FYVE/PHD"/>
</dbReference>
<dbReference type="Pfam" id="PF15966">
    <property type="entry name" value="F-box_4"/>
    <property type="match status" value="1"/>
</dbReference>
<dbReference type="Pfam" id="PF15965">
    <property type="entry name" value="zf-TRAF_2"/>
    <property type="match status" value="1"/>
</dbReference>
<evidence type="ECO:0000256" key="1">
    <source>
        <dbReference type="ARBA" id="ARBA00022723"/>
    </source>
</evidence>
<dbReference type="InterPro" id="IPR043013">
    <property type="entry name" value="Znf_TRAF_N"/>
</dbReference>
<dbReference type="InterPro" id="IPR031890">
    <property type="entry name" value="Fbxo30/Fbxo40"/>
</dbReference>
<dbReference type="SUPFAM" id="SSF49599">
    <property type="entry name" value="TRAF domain-like"/>
    <property type="match status" value="1"/>
</dbReference>
<dbReference type="PANTHER" id="PTHR15933">
    <property type="entry name" value="PROTEIN CBG16327"/>
    <property type="match status" value="1"/>
</dbReference>
<dbReference type="Gene3D" id="3.30.40.150">
    <property type="entry name" value="TRAF-like zinc-finger, N-terminal subdomain"/>
    <property type="match status" value="1"/>
</dbReference>
<organism evidence="7 8">
    <name type="scientific">Clytia hemisphaerica</name>
    <dbReference type="NCBI Taxonomy" id="252671"/>
    <lineage>
        <taxon>Eukaryota</taxon>
        <taxon>Metazoa</taxon>
        <taxon>Cnidaria</taxon>
        <taxon>Hydrozoa</taxon>
        <taxon>Hydroidolina</taxon>
        <taxon>Leptothecata</taxon>
        <taxon>Obeliida</taxon>
        <taxon>Clytiidae</taxon>
        <taxon>Clytia</taxon>
    </lineage>
</organism>
<keyword evidence="2" id="KW-0863">Zinc-finger</keyword>
<dbReference type="PANTHER" id="PTHR15933:SF20">
    <property type="entry name" value="F-BOX DOMAIN-CONTAINING PROTEIN"/>
    <property type="match status" value="1"/>
</dbReference>
<keyword evidence="1" id="KW-0479">Metal-binding</keyword>
<dbReference type="EnsemblMetazoa" id="CLYHEMT003055.1">
    <property type="protein sequence ID" value="CLYHEMP003055.1"/>
    <property type="gene ID" value="CLYHEMG003055"/>
</dbReference>
<sequence length="503" mass="58416">MENMVTPTSNKTTEKEGGIHLHCLSCYSLFCHIFKQCPMVYCSNQCGVQHHQCKEKEHVHVCREQIRPCVNKLYGCPFEVTSVELLTHLEVCPANVIHCPVNWNRAPLYSKVREQCLPFHDGNPVSVEGQLDVEFALADQERLRKEYRYRMIRGARKRSSLNKKVGRIEKTRIKDLERLISGGKTETDIPTSEAKDEVINNVFVTCDKLFHEELHEAGNKDHVSNTNIRAKTNYIYKQQIITGSEPVCKSWLEDDEDPLTLEEIDNRRQVHDDLGCKAYGAGLGLNINVECLEYYNDEYPLYRFPCGSLFRRDQYKWHCQNSHGDIGFHVNGWLMQRCPLAQFGCPYSQYRFQPKDRSVRFLKNFSCFTAPYNDFNLTKKTGNSEDVHIFDLPNELLIYVLFFLDNLSLNCLAKTCYFFQDLCCSIVDRAGLVIVSWCKKTYEKCGSSSWKDDKKIRMFSTGFSPIRHWTYNEVPHIGQHLKTCAFFKRRNLGDEKIKLPVIS</sequence>
<evidence type="ECO:0000313" key="7">
    <source>
        <dbReference type="EnsemblMetazoa" id="CLYHEMP003055.1"/>
    </source>
</evidence>
<protein>
    <submittedName>
        <fullName evidence="7">Uncharacterized protein</fullName>
    </submittedName>
</protein>
<evidence type="ECO:0000256" key="4">
    <source>
        <dbReference type="ARBA" id="ARBA00022833"/>
    </source>
</evidence>
<dbReference type="OrthoDB" id="5918172at2759"/>
<dbReference type="InterPro" id="IPR001293">
    <property type="entry name" value="Znf_TRAF"/>
</dbReference>
<keyword evidence="3" id="KW-0833">Ubl conjugation pathway</keyword>
<proteinExistence type="predicted"/>
<dbReference type="SUPFAM" id="SSF81383">
    <property type="entry name" value="F-box domain"/>
    <property type="match status" value="1"/>
</dbReference>
<dbReference type="InterPro" id="IPR001810">
    <property type="entry name" value="F-box_dom"/>
</dbReference>